<name>A0A1E1JTK9_9HELO</name>
<dbReference type="EMBL" id="FJUW01000002">
    <property type="protein sequence ID" value="CZS89143.1"/>
    <property type="molecule type" value="Genomic_DNA"/>
</dbReference>
<dbReference type="InParanoid" id="A0A1E1JTK9"/>
<feature type="region of interest" description="Disordered" evidence="1">
    <location>
        <begin position="195"/>
        <end position="255"/>
    </location>
</feature>
<dbReference type="AlphaFoldDB" id="A0A1E1JTK9"/>
<dbReference type="Proteomes" id="UP000178129">
    <property type="component" value="Unassembled WGS sequence"/>
</dbReference>
<feature type="chain" id="PRO_5009445254" description="Apple domain-containing protein" evidence="2">
    <location>
        <begin position="20"/>
        <end position="415"/>
    </location>
</feature>
<reference evidence="5" key="1">
    <citation type="submission" date="2016-03" db="EMBL/GenBank/DDBJ databases">
        <authorList>
            <person name="Ploux O."/>
        </authorList>
    </citation>
    <scope>NUCLEOTIDE SEQUENCE [LARGE SCALE GENOMIC DNA]</scope>
    <source>
        <strain evidence="5">UK7</strain>
    </source>
</reference>
<evidence type="ECO:0000256" key="2">
    <source>
        <dbReference type="SAM" id="SignalP"/>
    </source>
</evidence>
<keyword evidence="2" id="KW-0732">Signal</keyword>
<evidence type="ECO:0000259" key="3">
    <source>
        <dbReference type="PROSITE" id="PS50948"/>
    </source>
</evidence>
<gene>
    <name evidence="4" type="ORF">RCO7_04704</name>
</gene>
<accession>A0A1E1JTK9</accession>
<organism evidence="4 5">
    <name type="scientific">Rhynchosporium graminicola</name>
    <dbReference type="NCBI Taxonomy" id="2792576"/>
    <lineage>
        <taxon>Eukaryota</taxon>
        <taxon>Fungi</taxon>
        <taxon>Dikarya</taxon>
        <taxon>Ascomycota</taxon>
        <taxon>Pezizomycotina</taxon>
        <taxon>Leotiomycetes</taxon>
        <taxon>Helotiales</taxon>
        <taxon>Ploettnerulaceae</taxon>
        <taxon>Rhynchosporium</taxon>
    </lineage>
</organism>
<evidence type="ECO:0000313" key="5">
    <source>
        <dbReference type="Proteomes" id="UP000178129"/>
    </source>
</evidence>
<feature type="compositionally biased region" description="Low complexity" evidence="1">
    <location>
        <begin position="197"/>
        <end position="234"/>
    </location>
</feature>
<evidence type="ECO:0000256" key="1">
    <source>
        <dbReference type="SAM" id="MobiDB-lite"/>
    </source>
</evidence>
<dbReference type="InterPro" id="IPR003609">
    <property type="entry name" value="Pan_app"/>
</dbReference>
<protein>
    <recommendedName>
        <fullName evidence="3">Apple domain-containing protein</fullName>
    </recommendedName>
</protein>
<proteinExistence type="predicted"/>
<feature type="signal peptide" evidence="2">
    <location>
        <begin position="1"/>
        <end position="19"/>
    </location>
</feature>
<dbReference type="STRING" id="914237.A0A1E1JTK9"/>
<evidence type="ECO:0000313" key="4">
    <source>
        <dbReference type="EMBL" id="CZS89143.1"/>
    </source>
</evidence>
<sequence>MRSILPIVGVLLRAGLSLAKPYLHEENGMVSDFLPNEKQFVVGRGLNQRQASCLGSYELVATGAGASPTGIPDPNFDFFTFCSAFIRPTKTYTLTLRSSTPPPVVTVTLTKTRSSTRHNPTSTPEGPVFVTVTITSVRSSKPLLTSTEEGPIFVTVTVTGIKTSSTSSIKPTSTNEEEPPIVTVTITASNYSPYKPSTSKSASITSTTSLGITRTQPTTSRTSSTSTASSTSQVPIPPLPTTTTTTRQQPTATGTLCPTPLPSQSCAISGWGYADNNLYSGSPITAGSCSQLCLANPDCKSYQTQDSTYEAPICNLYKVIISGTSVIPGAAAPYLFYDRECADLAPLSCSDTIAPQITSQPTLNVGIAAAIERRQGIKSIPWFLEPFAPQTISEVCSCIITVAPPAIGYTMTVQG</sequence>
<feature type="compositionally biased region" description="Low complexity" evidence="1">
    <location>
        <begin position="241"/>
        <end position="255"/>
    </location>
</feature>
<dbReference type="PROSITE" id="PS50948">
    <property type="entry name" value="PAN"/>
    <property type="match status" value="1"/>
</dbReference>
<feature type="domain" description="Apple" evidence="3">
    <location>
        <begin position="266"/>
        <end position="341"/>
    </location>
</feature>
<keyword evidence="5" id="KW-1185">Reference proteome</keyword>
<comment type="caution">
    <text evidence="4">The sequence shown here is derived from an EMBL/GenBank/DDBJ whole genome shotgun (WGS) entry which is preliminary data.</text>
</comment>